<dbReference type="AlphaFoldDB" id="A0A656IFQ5"/>
<evidence type="ECO:0000313" key="1">
    <source>
        <dbReference type="EMBL" id="EPI68106.1"/>
    </source>
</evidence>
<reference evidence="1 2" key="1">
    <citation type="submission" date="2013-04" db="EMBL/GenBank/DDBJ databases">
        <authorList>
            <person name="McClelland M."/>
            <person name="Porwollik S."/>
            <person name="Desai P."/>
            <person name="Cheng P."/>
            <person name="Wollam A."/>
            <person name="Pepin K."/>
            <person name="Palsikar V.B."/>
            <person name="Fulton L."/>
            <person name="Fulton R."/>
            <person name="Delehaunty K."/>
            <person name="Fronick C."/>
            <person name="Godfrey J."/>
            <person name="Waligorski J."/>
            <person name="Appelbaum E."/>
            <person name="Tomlinson C."/>
            <person name="Warren W."/>
            <person name="Sodergren E."/>
            <person name="Weinstock G."/>
            <person name="Wilson R.K."/>
        </authorList>
    </citation>
    <scope>NUCLEOTIDE SEQUENCE [LARGE SCALE GENOMIC DNA]</scope>
    <source>
        <strain evidence="1 2">2009K0958</strain>
    </source>
</reference>
<organism evidence="1 2">
    <name type="scientific">Salmonella enteritidis (strain 2009K0958)</name>
    <dbReference type="NCBI Taxonomy" id="1192586"/>
    <lineage>
        <taxon>Bacteria</taxon>
        <taxon>Pseudomonadati</taxon>
        <taxon>Pseudomonadota</taxon>
        <taxon>Gammaproteobacteria</taxon>
        <taxon>Enterobacterales</taxon>
        <taxon>Enterobacteriaceae</taxon>
        <taxon>Salmonella</taxon>
    </lineage>
</organism>
<protein>
    <submittedName>
        <fullName evidence="1">Uncharacterized protein</fullName>
    </submittedName>
</protein>
<name>A0A656IFQ5_SALE2</name>
<proteinExistence type="predicted"/>
<sequence length="42" mass="4817">MQSYCIQHPNKNNTTIYPASLILLRTNGYKNRAGMFLAWNAT</sequence>
<dbReference type="EMBL" id="ATFT01000058">
    <property type="protein sequence ID" value="EPI68106.1"/>
    <property type="molecule type" value="Genomic_DNA"/>
</dbReference>
<evidence type="ECO:0000313" key="2">
    <source>
        <dbReference type="Proteomes" id="UP000014535"/>
    </source>
</evidence>
<dbReference type="Proteomes" id="UP000014535">
    <property type="component" value="Unassembled WGS sequence"/>
</dbReference>
<gene>
    <name evidence="1" type="ORF">A673_03040</name>
</gene>
<comment type="caution">
    <text evidence="1">The sequence shown here is derived from an EMBL/GenBank/DDBJ whole genome shotgun (WGS) entry which is preliminary data.</text>
</comment>
<accession>A0A656IFQ5</accession>